<proteinExistence type="predicted"/>
<accession>A0AA88I9H0</accession>
<evidence type="ECO:0000313" key="1">
    <source>
        <dbReference type="EMBL" id="KAK2722436.1"/>
    </source>
</evidence>
<dbReference type="AlphaFoldDB" id="A0AA88I9H0"/>
<evidence type="ECO:0000313" key="2">
    <source>
        <dbReference type="Proteomes" id="UP001187531"/>
    </source>
</evidence>
<keyword evidence="2" id="KW-1185">Reference proteome</keyword>
<name>A0AA88I9H0_ARTSF</name>
<sequence length="275" mass="31710">MSVAAMKLDAIMTKSPREVLVEANQSNVVIVNNSEEGQNQYMLHPFLQVSKKRQEYLVILHSYLQSLEFVSKNEIPNNMELFKKIDTKTEMILREVFRYFDYARLLREHTKSLSCMLLKMLPKFPKSTDLSDYQQLLVGELTSLRREMKPSMYKFLGSTCIDYFKNTEIILWMVNKIRTKAKLIILVEDLKSLEGKQKLLTITCSGKDCNYQSKQLEIIHTALANTVYFLRNCNATEGPLENILEAKVIDEKIVAPHLKKVTFETTARGAAQANQ</sequence>
<gene>
    <name evidence="1" type="ORF">QYM36_002839</name>
</gene>
<organism evidence="1 2">
    <name type="scientific">Artemia franciscana</name>
    <name type="common">Brine shrimp</name>
    <name type="synonym">Artemia sanfranciscana</name>
    <dbReference type="NCBI Taxonomy" id="6661"/>
    <lineage>
        <taxon>Eukaryota</taxon>
        <taxon>Metazoa</taxon>
        <taxon>Ecdysozoa</taxon>
        <taxon>Arthropoda</taxon>
        <taxon>Crustacea</taxon>
        <taxon>Branchiopoda</taxon>
        <taxon>Anostraca</taxon>
        <taxon>Artemiidae</taxon>
        <taxon>Artemia</taxon>
    </lineage>
</organism>
<reference evidence="1" key="1">
    <citation type="submission" date="2023-07" db="EMBL/GenBank/DDBJ databases">
        <title>Chromosome-level genome assembly of Artemia franciscana.</title>
        <authorList>
            <person name="Jo E."/>
        </authorList>
    </citation>
    <scope>NUCLEOTIDE SEQUENCE</scope>
    <source>
        <tissue evidence="1">Whole body</tissue>
    </source>
</reference>
<comment type="caution">
    <text evidence="1">The sequence shown here is derived from an EMBL/GenBank/DDBJ whole genome shotgun (WGS) entry which is preliminary data.</text>
</comment>
<protein>
    <submittedName>
        <fullName evidence="1">Uncharacterized protein</fullName>
    </submittedName>
</protein>
<dbReference type="Proteomes" id="UP001187531">
    <property type="component" value="Unassembled WGS sequence"/>
</dbReference>
<dbReference type="EMBL" id="JAVRJZ010000005">
    <property type="protein sequence ID" value="KAK2722436.1"/>
    <property type="molecule type" value="Genomic_DNA"/>
</dbReference>